<protein>
    <submittedName>
        <fullName evidence="1">Uncharacterized protein</fullName>
    </submittedName>
</protein>
<dbReference type="EMBL" id="JASCZI010090623">
    <property type="protein sequence ID" value="MED6142826.1"/>
    <property type="molecule type" value="Genomic_DNA"/>
</dbReference>
<sequence length="134" mass="15044">MALLLTNANTTLKSDSAANGRFFRCSTADSTKSASETTPNESAAYKEWRQNDLALQTWLAASITKPYQNKISHLKPEITDERGQEDSDDDYIQNLIDGLTEEYYGFTAFVMGRFGTITVPEVEAFLIAYDEMLH</sequence>
<accession>A0ABU6T3I3</accession>
<dbReference type="Proteomes" id="UP001341840">
    <property type="component" value="Unassembled WGS sequence"/>
</dbReference>
<gene>
    <name evidence="1" type="ORF">PIB30_001025</name>
</gene>
<proteinExistence type="predicted"/>
<evidence type="ECO:0000313" key="2">
    <source>
        <dbReference type="Proteomes" id="UP001341840"/>
    </source>
</evidence>
<comment type="caution">
    <text evidence="1">The sequence shown here is derived from an EMBL/GenBank/DDBJ whole genome shotgun (WGS) entry which is preliminary data.</text>
</comment>
<organism evidence="1 2">
    <name type="scientific">Stylosanthes scabra</name>
    <dbReference type="NCBI Taxonomy" id="79078"/>
    <lineage>
        <taxon>Eukaryota</taxon>
        <taxon>Viridiplantae</taxon>
        <taxon>Streptophyta</taxon>
        <taxon>Embryophyta</taxon>
        <taxon>Tracheophyta</taxon>
        <taxon>Spermatophyta</taxon>
        <taxon>Magnoliopsida</taxon>
        <taxon>eudicotyledons</taxon>
        <taxon>Gunneridae</taxon>
        <taxon>Pentapetalae</taxon>
        <taxon>rosids</taxon>
        <taxon>fabids</taxon>
        <taxon>Fabales</taxon>
        <taxon>Fabaceae</taxon>
        <taxon>Papilionoideae</taxon>
        <taxon>50 kb inversion clade</taxon>
        <taxon>dalbergioids sensu lato</taxon>
        <taxon>Dalbergieae</taxon>
        <taxon>Pterocarpus clade</taxon>
        <taxon>Stylosanthes</taxon>
    </lineage>
</organism>
<name>A0ABU6T3I3_9FABA</name>
<evidence type="ECO:0000313" key="1">
    <source>
        <dbReference type="EMBL" id="MED6142826.1"/>
    </source>
</evidence>
<keyword evidence="2" id="KW-1185">Reference proteome</keyword>
<reference evidence="1 2" key="1">
    <citation type="journal article" date="2023" name="Plants (Basel)">
        <title>Bridging the Gap: Combining Genomics and Transcriptomics Approaches to Understand Stylosanthes scabra, an Orphan Legume from the Brazilian Caatinga.</title>
        <authorList>
            <person name="Ferreira-Neto J.R.C."/>
            <person name="da Silva M.D."/>
            <person name="Binneck E."/>
            <person name="de Melo N.F."/>
            <person name="da Silva R.H."/>
            <person name="de Melo A.L.T.M."/>
            <person name="Pandolfi V."/>
            <person name="Bustamante F.O."/>
            <person name="Brasileiro-Vidal A.C."/>
            <person name="Benko-Iseppon A.M."/>
        </authorList>
    </citation>
    <scope>NUCLEOTIDE SEQUENCE [LARGE SCALE GENOMIC DNA]</scope>
    <source>
        <tissue evidence="1">Leaves</tissue>
    </source>
</reference>